<proteinExistence type="inferred from homology"/>
<dbReference type="Gene3D" id="1.10.510.10">
    <property type="entry name" value="Transferase(Phosphotransferase) domain 1"/>
    <property type="match status" value="1"/>
</dbReference>
<protein>
    <submittedName>
        <fullName evidence="16">PREDICTED: probable LRR receptor</fullName>
    </submittedName>
</protein>
<keyword evidence="3" id="KW-0433">Leucine-rich repeat</keyword>
<reference evidence="17" key="1">
    <citation type="journal article" date="2020" name="Plant J.">
        <title>Transposons played a major role in the diversification between the closely related almond and peach genomes: results from the almond genome sequence.</title>
        <authorList>
            <person name="Alioto T."/>
            <person name="Alexiou K.G."/>
            <person name="Bardil A."/>
            <person name="Barteri F."/>
            <person name="Castanera R."/>
            <person name="Cruz F."/>
            <person name="Dhingra A."/>
            <person name="Duval H."/>
            <person name="Fernandez I Marti A."/>
            <person name="Frias L."/>
            <person name="Galan B."/>
            <person name="Garcia J.L."/>
            <person name="Howad W."/>
            <person name="Gomez-Garrido J."/>
            <person name="Gut M."/>
            <person name="Julca I."/>
            <person name="Morata J."/>
            <person name="Puigdomenech P."/>
            <person name="Ribeca P."/>
            <person name="Rubio Cabetas M.J."/>
            <person name="Vlasova A."/>
            <person name="Wirthensohn M."/>
            <person name="Garcia-Mas J."/>
            <person name="Gabaldon T."/>
            <person name="Casacuberta J.M."/>
            <person name="Arus P."/>
        </authorList>
    </citation>
    <scope>NUCLEOTIDE SEQUENCE [LARGE SCALE GENOMIC DNA]</scope>
    <source>
        <strain evidence="17">cv. Texas</strain>
    </source>
</reference>
<dbReference type="InParanoid" id="A0A5E4G8R1"/>
<evidence type="ECO:0000256" key="10">
    <source>
        <dbReference type="ARBA" id="ARBA00022989"/>
    </source>
</evidence>
<evidence type="ECO:0000256" key="4">
    <source>
        <dbReference type="ARBA" id="ARBA00022679"/>
    </source>
</evidence>
<keyword evidence="7 12" id="KW-0547">Nucleotide-binding</keyword>
<dbReference type="PANTHER" id="PTHR27008:SF596">
    <property type="entry name" value="OS02G0215500 PROTEIN"/>
    <property type="match status" value="1"/>
</dbReference>
<keyword evidence="6" id="KW-0677">Repeat</keyword>
<evidence type="ECO:0000256" key="13">
    <source>
        <dbReference type="RuleBase" id="RU000304"/>
    </source>
</evidence>
<dbReference type="OMA" id="EMSAHIS"/>
<evidence type="ECO:0000256" key="9">
    <source>
        <dbReference type="ARBA" id="ARBA00022840"/>
    </source>
</evidence>
<dbReference type="InterPro" id="IPR001245">
    <property type="entry name" value="Ser-Thr/Tyr_kinase_cat_dom"/>
</dbReference>
<evidence type="ECO:0000256" key="6">
    <source>
        <dbReference type="ARBA" id="ARBA00022737"/>
    </source>
</evidence>
<evidence type="ECO:0000313" key="17">
    <source>
        <dbReference type="Proteomes" id="UP000327085"/>
    </source>
</evidence>
<keyword evidence="8" id="KW-0418">Kinase</keyword>
<dbReference type="SUPFAM" id="SSF56112">
    <property type="entry name" value="Protein kinase-like (PK-like)"/>
    <property type="match status" value="1"/>
</dbReference>
<comment type="similarity">
    <text evidence="13">Belongs to the protein kinase superfamily.</text>
</comment>
<dbReference type="EMBL" id="CABIKO010000432">
    <property type="protein sequence ID" value="VVA36134.1"/>
    <property type="molecule type" value="Genomic_DNA"/>
</dbReference>
<keyword evidence="10 14" id="KW-1133">Transmembrane helix</keyword>
<dbReference type="PROSITE" id="PS50011">
    <property type="entry name" value="PROTEIN_KINASE_DOM"/>
    <property type="match status" value="1"/>
</dbReference>
<keyword evidence="4" id="KW-0808">Transferase</keyword>
<keyword evidence="5 14" id="KW-0812">Transmembrane</keyword>
<dbReference type="InterPro" id="IPR011009">
    <property type="entry name" value="Kinase-like_dom_sf"/>
</dbReference>
<dbReference type="PROSITE" id="PS00107">
    <property type="entry name" value="PROTEIN_KINASE_ATP"/>
    <property type="match status" value="1"/>
</dbReference>
<evidence type="ECO:0000256" key="5">
    <source>
        <dbReference type="ARBA" id="ARBA00022692"/>
    </source>
</evidence>
<dbReference type="PANTHER" id="PTHR27008">
    <property type="entry name" value="OS04G0122200 PROTEIN"/>
    <property type="match status" value="1"/>
</dbReference>
<keyword evidence="2 13" id="KW-0723">Serine/threonine-protein kinase</keyword>
<dbReference type="InterPro" id="IPR008271">
    <property type="entry name" value="Ser/Thr_kinase_AS"/>
</dbReference>
<keyword evidence="16" id="KW-0675">Receptor</keyword>
<dbReference type="Gramene" id="VVA36134">
    <property type="protein sequence ID" value="VVA36134"/>
    <property type="gene ID" value="Prudul26B030709"/>
</dbReference>
<dbReference type="GO" id="GO:0004674">
    <property type="term" value="F:protein serine/threonine kinase activity"/>
    <property type="evidence" value="ECO:0007669"/>
    <property type="project" value="UniProtKB-KW"/>
</dbReference>
<feature type="binding site" evidence="12">
    <location>
        <position position="91"/>
    </location>
    <ligand>
        <name>ATP</name>
        <dbReference type="ChEBI" id="CHEBI:30616"/>
    </ligand>
</feature>
<feature type="domain" description="Protein kinase" evidence="15">
    <location>
        <begin position="61"/>
        <end position="285"/>
    </location>
</feature>
<dbReference type="AlphaFoldDB" id="A0A5E4G8R1"/>
<evidence type="ECO:0000256" key="11">
    <source>
        <dbReference type="ARBA" id="ARBA00023136"/>
    </source>
</evidence>
<dbReference type="SMART" id="SM00220">
    <property type="entry name" value="S_TKc"/>
    <property type="match status" value="1"/>
</dbReference>
<dbReference type="Proteomes" id="UP000327085">
    <property type="component" value="Chromosome 6"/>
</dbReference>
<gene>
    <name evidence="16" type="ORF">ALMOND_2B030709</name>
</gene>
<dbReference type="PROSITE" id="PS00108">
    <property type="entry name" value="PROTEIN_KINASE_ST"/>
    <property type="match status" value="1"/>
</dbReference>
<evidence type="ECO:0000256" key="14">
    <source>
        <dbReference type="SAM" id="Phobius"/>
    </source>
</evidence>
<dbReference type="InterPro" id="IPR000719">
    <property type="entry name" value="Prot_kinase_dom"/>
</dbReference>
<comment type="subcellular location">
    <subcellularLocation>
        <location evidence="1">Membrane</location>
    </subcellularLocation>
</comment>
<evidence type="ECO:0000256" key="8">
    <source>
        <dbReference type="ARBA" id="ARBA00022777"/>
    </source>
</evidence>
<dbReference type="Pfam" id="PF07714">
    <property type="entry name" value="PK_Tyr_Ser-Thr"/>
    <property type="match status" value="1"/>
</dbReference>
<name>A0A5E4G8R1_PRUDU</name>
<feature type="transmembrane region" description="Helical" evidence="14">
    <location>
        <begin position="6"/>
        <end position="27"/>
    </location>
</feature>
<evidence type="ECO:0000256" key="12">
    <source>
        <dbReference type="PROSITE-ProRule" id="PRU10141"/>
    </source>
</evidence>
<keyword evidence="11 14" id="KW-0472">Membrane</keyword>
<keyword evidence="9 12" id="KW-0067">ATP-binding</keyword>
<dbReference type="FunFam" id="3.30.200.20:FF:000432">
    <property type="entry name" value="LRR receptor-like serine/threonine-protein kinase EFR"/>
    <property type="match status" value="1"/>
</dbReference>
<dbReference type="InterPro" id="IPR051809">
    <property type="entry name" value="Plant_receptor-like_S/T_kinase"/>
</dbReference>
<evidence type="ECO:0000256" key="7">
    <source>
        <dbReference type="ARBA" id="ARBA00022741"/>
    </source>
</evidence>
<dbReference type="GO" id="GO:0005524">
    <property type="term" value="F:ATP binding"/>
    <property type="evidence" value="ECO:0007669"/>
    <property type="project" value="UniProtKB-UniRule"/>
</dbReference>
<dbReference type="InterPro" id="IPR017441">
    <property type="entry name" value="Protein_kinase_ATP_BS"/>
</dbReference>
<evidence type="ECO:0000313" key="16">
    <source>
        <dbReference type="EMBL" id="VVA36134.1"/>
    </source>
</evidence>
<evidence type="ECO:0000256" key="1">
    <source>
        <dbReference type="ARBA" id="ARBA00004370"/>
    </source>
</evidence>
<accession>A0A5E4G8R1</accession>
<organism evidence="16 17">
    <name type="scientific">Prunus dulcis</name>
    <name type="common">Almond</name>
    <name type="synonym">Amygdalus dulcis</name>
    <dbReference type="NCBI Taxonomy" id="3755"/>
    <lineage>
        <taxon>Eukaryota</taxon>
        <taxon>Viridiplantae</taxon>
        <taxon>Streptophyta</taxon>
        <taxon>Embryophyta</taxon>
        <taxon>Tracheophyta</taxon>
        <taxon>Spermatophyta</taxon>
        <taxon>Magnoliopsida</taxon>
        <taxon>eudicotyledons</taxon>
        <taxon>Gunneridae</taxon>
        <taxon>Pentapetalae</taxon>
        <taxon>rosids</taxon>
        <taxon>fabids</taxon>
        <taxon>Rosales</taxon>
        <taxon>Rosaceae</taxon>
        <taxon>Amygdaloideae</taxon>
        <taxon>Amygdaleae</taxon>
        <taxon>Prunus</taxon>
    </lineage>
</organism>
<dbReference type="GO" id="GO:0016020">
    <property type="term" value="C:membrane"/>
    <property type="evidence" value="ECO:0007669"/>
    <property type="project" value="UniProtKB-SubCell"/>
</dbReference>
<evidence type="ECO:0000256" key="3">
    <source>
        <dbReference type="ARBA" id="ARBA00022614"/>
    </source>
</evidence>
<dbReference type="Gene3D" id="3.30.200.20">
    <property type="entry name" value="Phosphorylase Kinase, domain 1"/>
    <property type="match status" value="1"/>
</dbReference>
<sequence length="285" mass="31173">MTLALKLIICIVPALVLIILVLSLLYLRLLSKKLRKEHAPSNLEKILPVSYAALVKATDGFSLTNLIGVGSFGSVYKGVLDDGGALLVAIKVFNLLRQGASKSFIAESKALRNIRHRNLVKIITACSSADFQGNDFKALVYEFMENGNLDEWLHLPTRTKEVRDESKSMNLLQRLNIAIDFACALYYFHNPCETPIVHCDLKPNNVLLDNELTGHVAAFGLARFLSKLSSNISANQTSSIGIRGSVGYAAPEYGMGSEVSTYGDVFSFGILLLEMFTGKKPTLTA</sequence>
<evidence type="ECO:0000256" key="2">
    <source>
        <dbReference type="ARBA" id="ARBA00022527"/>
    </source>
</evidence>
<evidence type="ECO:0000259" key="15">
    <source>
        <dbReference type="PROSITE" id="PS50011"/>
    </source>
</evidence>